<dbReference type="Gene3D" id="3.60.130.10">
    <property type="entry name" value="Clavaminate synthase-like"/>
    <property type="match status" value="1"/>
</dbReference>
<dbReference type="InterPro" id="IPR003819">
    <property type="entry name" value="TauD/TfdA-like"/>
</dbReference>
<dbReference type="InterPro" id="IPR042098">
    <property type="entry name" value="TauD-like_sf"/>
</dbReference>
<dbReference type="RefSeq" id="WP_012791050.1">
    <property type="nucleotide sequence ID" value="NC_013132.1"/>
</dbReference>
<dbReference type="AlphaFoldDB" id="A0A979GUP1"/>
<evidence type="ECO:0000256" key="2">
    <source>
        <dbReference type="ARBA" id="ARBA00023002"/>
    </source>
</evidence>
<gene>
    <name evidence="5" type="ordered locus">Cpin_3407</name>
</gene>
<dbReference type="Proteomes" id="UP000002215">
    <property type="component" value="Chromosome"/>
</dbReference>
<dbReference type="EMBL" id="CP001699">
    <property type="protein sequence ID" value="ACU60874.1"/>
    <property type="molecule type" value="Genomic_DNA"/>
</dbReference>
<accession>A0A979GUP1</accession>
<comment type="cofactor">
    <cofactor evidence="1">
        <name>Fe(2+)</name>
        <dbReference type="ChEBI" id="CHEBI:29033"/>
    </cofactor>
</comment>
<keyword evidence="3" id="KW-0045">Antibiotic biosynthesis</keyword>
<evidence type="ECO:0000256" key="1">
    <source>
        <dbReference type="ARBA" id="ARBA00001954"/>
    </source>
</evidence>
<dbReference type="PANTHER" id="PTHR10696:SF56">
    <property type="entry name" value="TAUD_TFDA-LIKE DOMAIN-CONTAINING PROTEIN"/>
    <property type="match status" value="1"/>
</dbReference>
<evidence type="ECO:0000313" key="5">
    <source>
        <dbReference type="EMBL" id="ACU60874.1"/>
    </source>
</evidence>
<name>A0A979GUP1_CHIPD</name>
<dbReference type="GO" id="GO:0016706">
    <property type="term" value="F:2-oxoglutarate-dependent dioxygenase activity"/>
    <property type="evidence" value="ECO:0007669"/>
    <property type="project" value="UniProtKB-ARBA"/>
</dbReference>
<dbReference type="OrthoDB" id="9769888at2"/>
<evidence type="ECO:0000313" key="6">
    <source>
        <dbReference type="Proteomes" id="UP000002215"/>
    </source>
</evidence>
<keyword evidence="5" id="KW-0223">Dioxygenase</keyword>
<dbReference type="InterPro" id="IPR050411">
    <property type="entry name" value="AlphaKG_dependent_hydroxylases"/>
</dbReference>
<sequence length="341" mass="39401">MNQDSRQQRLKSLLATQPRLHRLDKTNVNVLYGEPGSRQVPATIITEDKDTLLHRWIPANMNLIKEQLRSRGGLLFKGFNVSSVELFQLIVQEFSQNAMPYTQRSSPRTEIKDRIYTSTDHPADQYINMHNELSYSYRWPLQIMFYCLQPSETGGETPIADSRQVLKALSPSTRALFKEKGIMYVRNLGGGLGLDWQTVFQTSDRSEVEEECRQNEMEFEWKENNRLQIRWTRPAIVAHPVTSEEIWFNHAYFFNAANLDEEVADAVTSSEEMPFNTFYGDGTPIPGEILKEIGAAYDKAKIVFPWQKGDVLLLDNMLMSHGRNPFEGDRKIMVAMWEPNR</sequence>
<keyword evidence="2" id="KW-0560">Oxidoreductase</keyword>
<proteinExistence type="predicted"/>
<dbReference type="KEGG" id="cpi:Cpin_3407"/>
<evidence type="ECO:0000256" key="3">
    <source>
        <dbReference type="ARBA" id="ARBA00023194"/>
    </source>
</evidence>
<reference evidence="5 6" key="2">
    <citation type="journal article" date="2010" name="Stand. Genomic Sci.">
        <title>Complete genome sequence of Chitinophaga pinensis type strain (UQM 2034).</title>
        <authorList>
            <person name="Glavina Del Rio T."/>
            <person name="Abt B."/>
            <person name="Spring S."/>
            <person name="Lapidus A."/>
            <person name="Nolan M."/>
            <person name="Tice H."/>
            <person name="Copeland A."/>
            <person name="Cheng J.F."/>
            <person name="Chen F."/>
            <person name="Bruce D."/>
            <person name="Goodwin L."/>
            <person name="Pitluck S."/>
            <person name="Ivanova N."/>
            <person name="Mavromatis K."/>
            <person name="Mikhailova N."/>
            <person name="Pati A."/>
            <person name="Chen A."/>
            <person name="Palaniappan K."/>
            <person name="Land M."/>
            <person name="Hauser L."/>
            <person name="Chang Y.J."/>
            <person name="Jeffries C.D."/>
            <person name="Chain P."/>
            <person name="Saunders E."/>
            <person name="Detter J.C."/>
            <person name="Brettin T."/>
            <person name="Rohde M."/>
            <person name="Goker M."/>
            <person name="Bristow J."/>
            <person name="Eisen J.A."/>
            <person name="Markowitz V."/>
            <person name="Hugenholtz P."/>
            <person name="Kyrpides N.C."/>
            <person name="Klenk H.P."/>
            <person name="Lucas S."/>
        </authorList>
    </citation>
    <scope>NUCLEOTIDE SEQUENCE [LARGE SCALE GENOMIC DNA]</scope>
    <source>
        <strain evidence="6">ATCC 43595 / DSM 2588 / LMG 13176 / NBRC 15968 / NCIMB 11800 / UQM 2034</strain>
    </source>
</reference>
<organism evidence="5 6">
    <name type="scientific">Chitinophaga pinensis (strain ATCC 43595 / DSM 2588 / LMG 13176 / NBRC 15968 / NCIMB 11800 / UQM 2034)</name>
    <dbReference type="NCBI Taxonomy" id="485918"/>
    <lineage>
        <taxon>Bacteria</taxon>
        <taxon>Pseudomonadati</taxon>
        <taxon>Bacteroidota</taxon>
        <taxon>Chitinophagia</taxon>
        <taxon>Chitinophagales</taxon>
        <taxon>Chitinophagaceae</taxon>
        <taxon>Chitinophaga</taxon>
    </lineage>
</organism>
<dbReference type="SUPFAM" id="SSF51197">
    <property type="entry name" value="Clavaminate synthase-like"/>
    <property type="match status" value="1"/>
</dbReference>
<evidence type="ECO:0000259" key="4">
    <source>
        <dbReference type="Pfam" id="PF02668"/>
    </source>
</evidence>
<feature type="domain" description="TauD/TfdA-like" evidence="4">
    <location>
        <begin position="55"/>
        <end position="337"/>
    </location>
</feature>
<reference evidence="6" key="1">
    <citation type="submission" date="2009-08" db="EMBL/GenBank/DDBJ databases">
        <title>The complete genome of Chitinophaga pinensis DSM 2588.</title>
        <authorList>
            <consortium name="US DOE Joint Genome Institute (JGI-PGF)"/>
            <person name="Lucas S."/>
            <person name="Copeland A."/>
            <person name="Lapidus A."/>
            <person name="Glavina del Rio T."/>
            <person name="Dalin E."/>
            <person name="Tice H."/>
            <person name="Bruce D."/>
            <person name="Goodwin L."/>
            <person name="Pitluck S."/>
            <person name="Kyrpides N."/>
            <person name="Mavromatis K."/>
            <person name="Ivanova N."/>
            <person name="Mikhailova N."/>
            <person name="Sims D."/>
            <person name="Meinche L."/>
            <person name="Brettin T."/>
            <person name="Detter J.C."/>
            <person name="Han C."/>
            <person name="Larimer F."/>
            <person name="Land M."/>
            <person name="Hauser L."/>
            <person name="Markowitz V."/>
            <person name="Cheng J.-F."/>
            <person name="Hugenholtz P."/>
            <person name="Woyke T."/>
            <person name="Wu D."/>
            <person name="Spring S."/>
            <person name="Klenk H.-P."/>
            <person name="Eisen J.A."/>
        </authorList>
    </citation>
    <scope>NUCLEOTIDE SEQUENCE [LARGE SCALE GENOMIC DNA]</scope>
    <source>
        <strain evidence="6">ATCC 43595 / DSM 2588 / LMG 13176 / NBRC 15968 / NCIMB 11800 / UQM 2034</strain>
    </source>
</reference>
<protein>
    <submittedName>
        <fullName evidence="5">Taurine catabolism dioxygenase TauD/TfdA</fullName>
    </submittedName>
</protein>
<dbReference type="PANTHER" id="PTHR10696">
    <property type="entry name" value="GAMMA-BUTYROBETAINE HYDROXYLASE-RELATED"/>
    <property type="match status" value="1"/>
</dbReference>
<dbReference type="GO" id="GO:0017000">
    <property type="term" value="P:antibiotic biosynthetic process"/>
    <property type="evidence" value="ECO:0007669"/>
    <property type="project" value="UniProtKB-KW"/>
</dbReference>
<dbReference type="Pfam" id="PF02668">
    <property type="entry name" value="TauD"/>
    <property type="match status" value="1"/>
</dbReference>